<dbReference type="EMBL" id="JAHCDA010000001">
    <property type="protein sequence ID" value="MBS7809564.1"/>
    <property type="molecule type" value="Genomic_DNA"/>
</dbReference>
<reference evidence="1 2" key="1">
    <citation type="submission" date="2021-05" db="EMBL/GenBank/DDBJ databases">
        <title>Roseococcus sp. XZZS9, whole genome shotgun sequencing project.</title>
        <authorList>
            <person name="Zhao G."/>
            <person name="Shen L."/>
        </authorList>
    </citation>
    <scope>NUCLEOTIDE SEQUENCE [LARGE SCALE GENOMIC DNA]</scope>
    <source>
        <strain evidence="1 2">XZZS9</strain>
    </source>
</reference>
<evidence type="ECO:0000313" key="1">
    <source>
        <dbReference type="EMBL" id="MBS7809564.1"/>
    </source>
</evidence>
<gene>
    <name evidence="1" type="ORF">KHU32_01355</name>
</gene>
<name>A0ABS5Q7D5_9PROT</name>
<accession>A0ABS5Q7D5</accession>
<comment type="caution">
    <text evidence="1">The sequence shown here is derived from an EMBL/GenBank/DDBJ whole genome shotgun (WGS) entry which is preliminary data.</text>
</comment>
<keyword evidence="2" id="KW-1185">Reference proteome</keyword>
<dbReference type="RefSeq" id="WP_213668255.1">
    <property type="nucleotide sequence ID" value="NZ_JAHCDA010000001.1"/>
</dbReference>
<organism evidence="1 2">
    <name type="scientific">Roseococcus pinisoli</name>
    <dbReference type="NCBI Taxonomy" id="2835040"/>
    <lineage>
        <taxon>Bacteria</taxon>
        <taxon>Pseudomonadati</taxon>
        <taxon>Pseudomonadota</taxon>
        <taxon>Alphaproteobacteria</taxon>
        <taxon>Acetobacterales</taxon>
        <taxon>Roseomonadaceae</taxon>
        <taxon>Roseococcus</taxon>
    </lineage>
</organism>
<protein>
    <submittedName>
        <fullName evidence="1">DUF2384 domain-containing protein</fullName>
    </submittedName>
</protein>
<proteinExistence type="predicted"/>
<sequence>MSGSAPHLLPVSPPAPPPQTFVSEAERARLTPAALIGLRSLARAWKLTGGEAAALIGVSATTWDRIRSGAWKQAFSQDQMMRVSAMIGIFKGLHLLFADDMADRWVRLRNAGPLFQHLTPVEAMIERGIPGMIEIRRHVDALRGGL</sequence>
<evidence type="ECO:0000313" key="2">
    <source>
        <dbReference type="Proteomes" id="UP000766336"/>
    </source>
</evidence>
<dbReference type="Proteomes" id="UP000766336">
    <property type="component" value="Unassembled WGS sequence"/>
</dbReference>